<dbReference type="EMBL" id="BAAALG010000001">
    <property type="protein sequence ID" value="GAA1090156.1"/>
    <property type="molecule type" value="Genomic_DNA"/>
</dbReference>
<dbReference type="SUPFAM" id="SSF56399">
    <property type="entry name" value="ADP-ribosylation"/>
    <property type="match status" value="1"/>
</dbReference>
<keyword evidence="4" id="KW-1185">Reference proteome</keyword>
<dbReference type="PANTHER" id="PTHR34129:SF1">
    <property type="entry name" value="DUF952 DOMAIN-CONTAINING PROTEIN"/>
    <property type="match status" value="1"/>
</dbReference>
<keyword evidence="2" id="KW-0472">Membrane</keyword>
<evidence type="ECO:0000313" key="3">
    <source>
        <dbReference type="EMBL" id="GAA1090156.1"/>
    </source>
</evidence>
<accession>A0ABN1TKS0</accession>
<organism evidence="3 4">
    <name type="scientific">Nocardioides dubius</name>
    <dbReference type="NCBI Taxonomy" id="317019"/>
    <lineage>
        <taxon>Bacteria</taxon>
        <taxon>Bacillati</taxon>
        <taxon>Actinomycetota</taxon>
        <taxon>Actinomycetes</taxon>
        <taxon>Propionibacteriales</taxon>
        <taxon>Nocardioidaceae</taxon>
        <taxon>Nocardioides</taxon>
    </lineage>
</organism>
<reference evidence="3 4" key="1">
    <citation type="journal article" date="2019" name="Int. J. Syst. Evol. Microbiol.">
        <title>The Global Catalogue of Microorganisms (GCM) 10K type strain sequencing project: providing services to taxonomists for standard genome sequencing and annotation.</title>
        <authorList>
            <consortium name="The Broad Institute Genomics Platform"/>
            <consortium name="The Broad Institute Genome Sequencing Center for Infectious Disease"/>
            <person name="Wu L."/>
            <person name="Ma J."/>
        </authorList>
    </citation>
    <scope>NUCLEOTIDE SEQUENCE [LARGE SCALE GENOMIC DNA]</scope>
    <source>
        <strain evidence="3 4">JCM 13008</strain>
    </source>
</reference>
<dbReference type="Pfam" id="PF06108">
    <property type="entry name" value="DUF952"/>
    <property type="match status" value="1"/>
</dbReference>
<evidence type="ECO:0000256" key="2">
    <source>
        <dbReference type="SAM" id="Phobius"/>
    </source>
</evidence>
<dbReference type="RefSeq" id="WP_343990038.1">
    <property type="nucleotide sequence ID" value="NZ_BAAALG010000001.1"/>
</dbReference>
<keyword evidence="2" id="KW-1133">Transmembrane helix</keyword>
<proteinExistence type="predicted"/>
<feature type="compositionally biased region" description="Low complexity" evidence="1">
    <location>
        <begin position="123"/>
        <end position="136"/>
    </location>
</feature>
<feature type="region of interest" description="Disordered" evidence="1">
    <location>
        <begin position="104"/>
        <end position="136"/>
    </location>
</feature>
<gene>
    <name evidence="3" type="ORF">GCM10009668_00780</name>
</gene>
<dbReference type="InterPro" id="IPR009297">
    <property type="entry name" value="DUF952"/>
</dbReference>
<comment type="caution">
    <text evidence="3">The sequence shown here is derived from an EMBL/GenBank/DDBJ whole genome shotgun (WGS) entry which is preliminary data.</text>
</comment>
<evidence type="ECO:0000256" key="1">
    <source>
        <dbReference type="SAM" id="MobiDB-lite"/>
    </source>
</evidence>
<keyword evidence="2" id="KW-0812">Transmembrane</keyword>
<name>A0ABN1TKS0_9ACTN</name>
<sequence length="210" mass="22572">MLIFHIAERPRWEAAQLAGSYAWSTLGRSLDDEGFLHASRAEQVAGVIDRFYRNHDGDLLLLTIDTDLLTSPWREDQVGDATFPHIYGPLNPSAVIEVRPLAVESGTDGDEAPPPRADPPTPTATSAAPAAQAAPATPTQPRSLLQLWLAEFLFRIAMAVFVMAVATAAGFAVAAGYRQSWGLVGLVGGAIVAVLVLIPVNRRHRARSSR</sequence>
<feature type="transmembrane region" description="Helical" evidence="2">
    <location>
        <begin position="181"/>
        <end position="200"/>
    </location>
</feature>
<feature type="transmembrane region" description="Helical" evidence="2">
    <location>
        <begin position="152"/>
        <end position="175"/>
    </location>
</feature>
<dbReference type="Gene3D" id="3.20.170.20">
    <property type="entry name" value="Protein of unknown function DUF952"/>
    <property type="match status" value="1"/>
</dbReference>
<protein>
    <recommendedName>
        <fullName evidence="5">DUF952 domain-containing protein</fullName>
    </recommendedName>
</protein>
<evidence type="ECO:0000313" key="4">
    <source>
        <dbReference type="Proteomes" id="UP001501581"/>
    </source>
</evidence>
<dbReference type="Proteomes" id="UP001501581">
    <property type="component" value="Unassembled WGS sequence"/>
</dbReference>
<evidence type="ECO:0008006" key="5">
    <source>
        <dbReference type="Google" id="ProtNLM"/>
    </source>
</evidence>
<dbReference type="PANTHER" id="PTHR34129">
    <property type="entry name" value="BLR1139 PROTEIN"/>
    <property type="match status" value="1"/>
</dbReference>
<feature type="compositionally biased region" description="Pro residues" evidence="1">
    <location>
        <begin position="112"/>
        <end position="122"/>
    </location>
</feature>